<feature type="compositionally biased region" description="Basic and acidic residues" evidence="1">
    <location>
        <begin position="103"/>
        <end position="129"/>
    </location>
</feature>
<dbReference type="EMBL" id="JADFTT010000035">
    <property type="protein sequence ID" value="KAG5771623.1"/>
    <property type="molecule type" value="Genomic_DNA"/>
</dbReference>
<dbReference type="PROSITE" id="PS50097">
    <property type="entry name" value="BTB"/>
    <property type="match status" value="1"/>
</dbReference>
<dbReference type="Gene3D" id="3.30.710.10">
    <property type="entry name" value="Potassium Channel Kv1.1, Chain A"/>
    <property type="match status" value="1"/>
</dbReference>
<dbReference type="Pfam" id="PF00651">
    <property type="entry name" value="BTB"/>
    <property type="match status" value="1"/>
</dbReference>
<feature type="region of interest" description="Disordered" evidence="1">
    <location>
        <begin position="192"/>
        <end position="228"/>
    </location>
</feature>
<sequence length="329" mass="35795">MATQSAQSKALVDLLKTGKYSDLTISCGKDQYRVHKAIICPRSNFFEAACSGEFKEAQTGEIDLPDDDPVAVRMMIEYLYHDTYTPPPRDSAVDTAPSAVDNNEEKDKRKRELCDATVAENKRTKRLDALPEVSTARSSQPVGPGFGAASTPPPPPPAASREPRRGSSQGQEGVVAFGRSNSTSVQNGFQASLNQSSTTPHPNPFASPAPAPTPTPPSRPSAPQRPVTPANLHLHAKVYALGEKYSIEPLKGLALSKFESEARLSGQKDDFLAAIREAYTSTIETDRPLRDAVVVFLRKHKFLLKKNYMKAVLKETALGFDLLMELASE</sequence>
<organism evidence="3 4">
    <name type="scientific">Fusarium xylarioides</name>
    <dbReference type="NCBI Taxonomy" id="221167"/>
    <lineage>
        <taxon>Eukaryota</taxon>
        <taxon>Fungi</taxon>
        <taxon>Dikarya</taxon>
        <taxon>Ascomycota</taxon>
        <taxon>Pezizomycotina</taxon>
        <taxon>Sordariomycetes</taxon>
        <taxon>Hypocreomycetidae</taxon>
        <taxon>Hypocreales</taxon>
        <taxon>Nectriaceae</taxon>
        <taxon>Fusarium</taxon>
        <taxon>Fusarium fujikuroi species complex</taxon>
    </lineage>
</organism>
<protein>
    <recommendedName>
        <fullName evidence="2">BTB domain-containing protein</fullName>
    </recommendedName>
</protein>
<name>A0A9P7I1W2_9HYPO</name>
<gene>
    <name evidence="3" type="ORF">H9Q72_001929</name>
</gene>
<dbReference type="PANTHER" id="PTHR47843:SF5">
    <property type="entry name" value="BTB_POZ DOMAIN PROTEIN"/>
    <property type="match status" value="1"/>
</dbReference>
<dbReference type="InterPro" id="IPR000210">
    <property type="entry name" value="BTB/POZ_dom"/>
</dbReference>
<accession>A0A9P7I1W2</accession>
<reference evidence="3" key="1">
    <citation type="journal article" date="2020" name="bioRxiv">
        <title>Historical genomics reveals the evolutionary mechanisms behind multiple outbreaks of the host-specific coffee wilt pathogen Fusarium xylarioides.</title>
        <authorList>
            <person name="Peck D."/>
            <person name="Nowell R.W."/>
            <person name="Flood J."/>
            <person name="Ryan M.J."/>
            <person name="Barraclough T.G."/>
        </authorList>
    </citation>
    <scope>NUCLEOTIDE SEQUENCE</scope>
    <source>
        <strain evidence="3">IMI 127659i</strain>
    </source>
</reference>
<feature type="domain" description="BTB" evidence="2">
    <location>
        <begin position="21"/>
        <end position="88"/>
    </location>
</feature>
<evidence type="ECO:0000259" key="2">
    <source>
        <dbReference type="PROSITE" id="PS50097"/>
    </source>
</evidence>
<evidence type="ECO:0000313" key="3">
    <source>
        <dbReference type="EMBL" id="KAG5771623.1"/>
    </source>
</evidence>
<dbReference type="AlphaFoldDB" id="A0A9P7I1W2"/>
<dbReference type="Proteomes" id="UP000750502">
    <property type="component" value="Unassembled WGS sequence"/>
</dbReference>
<dbReference type="PANTHER" id="PTHR47843">
    <property type="entry name" value="BTB DOMAIN-CONTAINING PROTEIN-RELATED"/>
    <property type="match status" value="1"/>
</dbReference>
<comment type="caution">
    <text evidence="3">The sequence shown here is derived from an EMBL/GenBank/DDBJ whole genome shotgun (WGS) entry which is preliminary data.</text>
</comment>
<evidence type="ECO:0000256" key="1">
    <source>
        <dbReference type="SAM" id="MobiDB-lite"/>
    </source>
</evidence>
<reference evidence="3" key="2">
    <citation type="submission" date="2020-10" db="EMBL/GenBank/DDBJ databases">
        <authorList>
            <person name="Peck L.D."/>
            <person name="Nowell R.W."/>
            <person name="Flood J."/>
            <person name="Ryan M.J."/>
            <person name="Barraclough T.G."/>
        </authorList>
    </citation>
    <scope>NUCLEOTIDE SEQUENCE</scope>
    <source>
        <strain evidence="3">IMI 127659i</strain>
    </source>
</reference>
<feature type="compositionally biased region" description="Pro residues" evidence="1">
    <location>
        <begin position="201"/>
        <end position="220"/>
    </location>
</feature>
<proteinExistence type="predicted"/>
<keyword evidence="4" id="KW-1185">Reference proteome</keyword>
<evidence type="ECO:0000313" key="4">
    <source>
        <dbReference type="Proteomes" id="UP000750502"/>
    </source>
</evidence>
<dbReference type="OrthoDB" id="6359816at2759"/>
<feature type="region of interest" description="Disordered" evidence="1">
    <location>
        <begin position="83"/>
        <end position="172"/>
    </location>
</feature>
<dbReference type="CDD" id="cd18186">
    <property type="entry name" value="BTB_POZ_ZBTB_KLHL-like"/>
    <property type="match status" value="1"/>
</dbReference>
<dbReference type="SUPFAM" id="SSF54695">
    <property type="entry name" value="POZ domain"/>
    <property type="match status" value="1"/>
</dbReference>
<dbReference type="InterPro" id="IPR011333">
    <property type="entry name" value="SKP1/BTB/POZ_sf"/>
</dbReference>